<proteinExistence type="predicted"/>
<evidence type="ECO:0000256" key="1">
    <source>
        <dbReference type="ARBA" id="ARBA00001946"/>
    </source>
</evidence>
<dbReference type="GO" id="GO:0004518">
    <property type="term" value="F:nuclease activity"/>
    <property type="evidence" value="ECO:0007669"/>
    <property type="project" value="UniProtKB-KW"/>
</dbReference>
<gene>
    <name evidence="5" type="ordered locus">Bsel_0774</name>
</gene>
<evidence type="ECO:0000259" key="4">
    <source>
        <dbReference type="SMART" id="SM00990"/>
    </source>
</evidence>
<keyword evidence="2" id="KW-0540">Nuclease</keyword>
<dbReference type="HOGENOM" id="CLU_161041_1_0_9"/>
<sequence>MTEKDIEKQLVVSTRTAGGMAPKLVSPGFDGIPDRLILMPGGRIGFVEVKAPGKRLRPLQEKRKRQLEALGFSAFVLDGVEQIPEILTAIQGGGER</sequence>
<dbReference type="Proteomes" id="UP000000271">
    <property type="component" value="Chromosome"/>
</dbReference>
<dbReference type="GO" id="GO:0016788">
    <property type="term" value="F:hydrolase activity, acting on ester bonds"/>
    <property type="evidence" value="ECO:0007669"/>
    <property type="project" value="InterPro"/>
</dbReference>
<dbReference type="AlphaFoldDB" id="D6XYZ5"/>
<dbReference type="InterPro" id="IPR014883">
    <property type="entry name" value="VRR_NUC"/>
</dbReference>
<dbReference type="RefSeq" id="WP_013171732.1">
    <property type="nucleotide sequence ID" value="NC_014219.1"/>
</dbReference>
<organism evidence="5 6">
    <name type="scientific">Bacillus selenitireducens (strain ATCC 700615 / DSM 15326 / MLS10)</name>
    <dbReference type="NCBI Taxonomy" id="439292"/>
    <lineage>
        <taxon>Bacteria</taxon>
        <taxon>Bacillati</taxon>
        <taxon>Bacillota</taxon>
        <taxon>Bacilli</taxon>
        <taxon>Bacillales</taxon>
        <taxon>Bacillaceae</taxon>
        <taxon>Salisediminibacterium</taxon>
    </lineage>
</organism>
<dbReference type="OrthoDB" id="6706702at2"/>
<dbReference type="GO" id="GO:0003676">
    <property type="term" value="F:nucleic acid binding"/>
    <property type="evidence" value="ECO:0007669"/>
    <property type="project" value="InterPro"/>
</dbReference>
<dbReference type="SMART" id="SM00990">
    <property type="entry name" value="VRR_NUC"/>
    <property type="match status" value="1"/>
</dbReference>
<comment type="cofactor">
    <cofactor evidence="1">
        <name>Mg(2+)</name>
        <dbReference type="ChEBI" id="CHEBI:18420"/>
    </cofactor>
</comment>
<keyword evidence="3" id="KW-0378">Hydrolase</keyword>
<reference evidence="5" key="1">
    <citation type="submission" date="2009-10" db="EMBL/GenBank/DDBJ databases">
        <title>Complete sequence of Bacillus selenitireducens MLS10.</title>
        <authorList>
            <consortium name="US DOE Joint Genome Institute"/>
            <person name="Lucas S."/>
            <person name="Copeland A."/>
            <person name="Lapidus A."/>
            <person name="Glavina del Rio T."/>
            <person name="Dalin E."/>
            <person name="Tice H."/>
            <person name="Bruce D."/>
            <person name="Goodwin L."/>
            <person name="Pitluck S."/>
            <person name="Sims D."/>
            <person name="Brettin T."/>
            <person name="Detter J.C."/>
            <person name="Han C."/>
            <person name="Larimer F."/>
            <person name="Land M."/>
            <person name="Hauser L."/>
            <person name="Kyrpides N."/>
            <person name="Ovchinnikova G."/>
            <person name="Stolz J."/>
        </authorList>
    </citation>
    <scope>NUCLEOTIDE SEQUENCE [LARGE SCALE GENOMIC DNA]</scope>
    <source>
        <strain evidence="5">MLS10</strain>
    </source>
</reference>
<dbReference type="EMBL" id="CP001791">
    <property type="protein sequence ID" value="ADH98303.1"/>
    <property type="molecule type" value="Genomic_DNA"/>
</dbReference>
<protein>
    <submittedName>
        <fullName evidence="5">VRR-NUC domain protein</fullName>
    </submittedName>
</protein>
<evidence type="ECO:0000313" key="5">
    <source>
        <dbReference type="EMBL" id="ADH98303.1"/>
    </source>
</evidence>
<accession>D6XYZ5</accession>
<evidence type="ECO:0000256" key="3">
    <source>
        <dbReference type="ARBA" id="ARBA00022801"/>
    </source>
</evidence>
<evidence type="ECO:0000313" key="6">
    <source>
        <dbReference type="Proteomes" id="UP000000271"/>
    </source>
</evidence>
<dbReference type="eggNOG" id="ENOG5032Y88">
    <property type="taxonomic scope" value="Bacteria"/>
</dbReference>
<feature type="domain" description="VRR-NUC" evidence="4">
    <location>
        <begin position="1"/>
        <end position="81"/>
    </location>
</feature>
<dbReference type="InterPro" id="IPR011856">
    <property type="entry name" value="tRNA_endonuc-like_dom_sf"/>
</dbReference>
<dbReference type="STRING" id="439292.Bsel_0774"/>
<dbReference type="Gene3D" id="3.40.1350.10">
    <property type="match status" value="1"/>
</dbReference>
<dbReference type="KEGG" id="bse:Bsel_0774"/>
<evidence type="ECO:0000256" key="2">
    <source>
        <dbReference type="ARBA" id="ARBA00022722"/>
    </source>
</evidence>
<name>D6XYZ5_BACIE</name>
<keyword evidence="6" id="KW-1185">Reference proteome</keyword>
<dbReference type="Pfam" id="PF08774">
    <property type="entry name" value="VRR_NUC"/>
    <property type="match status" value="1"/>
</dbReference>